<dbReference type="AlphaFoldDB" id="A0A521E996"/>
<dbReference type="EMBL" id="FXTP01000011">
    <property type="protein sequence ID" value="SMO80021.1"/>
    <property type="molecule type" value="Genomic_DNA"/>
</dbReference>
<evidence type="ECO:0000256" key="1">
    <source>
        <dbReference type="SAM" id="MobiDB-lite"/>
    </source>
</evidence>
<keyword evidence="4" id="KW-1185">Reference proteome</keyword>
<evidence type="ECO:0000256" key="2">
    <source>
        <dbReference type="SAM" id="SignalP"/>
    </source>
</evidence>
<feature type="signal peptide" evidence="2">
    <location>
        <begin position="1"/>
        <end position="18"/>
    </location>
</feature>
<organism evidence="3 4">
    <name type="scientific">Gracilimonas mengyeensis</name>
    <dbReference type="NCBI Taxonomy" id="1302730"/>
    <lineage>
        <taxon>Bacteria</taxon>
        <taxon>Pseudomonadati</taxon>
        <taxon>Balneolota</taxon>
        <taxon>Balneolia</taxon>
        <taxon>Balneolales</taxon>
        <taxon>Balneolaceae</taxon>
        <taxon>Gracilimonas</taxon>
    </lineage>
</organism>
<dbReference type="OrthoDB" id="8526693at2"/>
<evidence type="ECO:0008006" key="5">
    <source>
        <dbReference type="Google" id="ProtNLM"/>
    </source>
</evidence>
<dbReference type="PROSITE" id="PS51257">
    <property type="entry name" value="PROKAR_LIPOPROTEIN"/>
    <property type="match status" value="1"/>
</dbReference>
<evidence type="ECO:0000313" key="3">
    <source>
        <dbReference type="EMBL" id="SMO80021.1"/>
    </source>
</evidence>
<name>A0A521E996_9BACT</name>
<evidence type="ECO:0000313" key="4">
    <source>
        <dbReference type="Proteomes" id="UP000317557"/>
    </source>
</evidence>
<feature type="chain" id="PRO_5021914792" description="Lipoprotein" evidence="2">
    <location>
        <begin position="19"/>
        <end position="255"/>
    </location>
</feature>
<proteinExistence type="predicted"/>
<protein>
    <recommendedName>
        <fullName evidence="5">Lipoprotein</fullName>
    </recommendedName>
</protein>
<keyword evidence="2" id="KW-0732">Signal</keyword>
<reference evidence="3 4" key="1">
    <citation type="submission" date="2017-05" db="EMBL/GenBank/DDBJ databases">
        <authorList>
            <person name="Varghese N."/>
            <person name="Submissions S."/>
        </authorList>
    </citation>
    <scope>NUCLEOTIDE SEQUENCE [LARGE SCALE GENOMIC DNA]</scope>
    <source>
        <strain evidence="3 4">DSM 21985</strain>
    </source>
</reference>
<dbReference type="Proteomes" id="UP000317557">
    <property type="component" value="Unassembled WGS sequence"/>
</dbReference>
<feature type="region of interest" description="Disordered" evidence="1">
    <location>
        <begin position="24"/>
        <end position="49"/>
    </location>
</feature>
<sequence>MRTIIFLLLISFAMLLLASCSSEKSPETEAEPPPSALQNYPTFNMPPPEPSSKTIIDNSIFLADDSTTTLDDVARRLMAALDEARFGDRSFYLPRYGSEITDGFVLASQWEQTDKNGNPMPEPDRWAVKVTPSRDWSLSSILESLLGPNTGYFRVMVFFVTPNYIGQTDSLVNQETASDWTTEGAGFLPEEVGNELFASTNKAYFCTVYIYEFVQKTPDEKPIQRMQADGGLPARVHMEKSMLWSSLMENTQGGN</sequence>
<accession>A0A521E996</accession>
<gene>
    <name evidence="3" type="ORF">SAMN06265219_1112</name>
</gene>
<dbReference type="RefSeq" id="WP_142455003.1">
    <property type="nucleotide sequence ID" value="NZ_FXTP01000011.1"/>
</dbReference>